<dbReference type="EMBL" id="ACJW02000002">
    <property type="protein sequence ID" value="EEP68322.1"/>
    <property type="molecule type" value="Genomic_DNA"/>
</dbReference>
<comment type="caution">
    <text evidence="2">The sequence shown here is derived from an EMBL/GenBank/DDBJ whole genome shotgun (WGS) entry which is preliminary data.</text>
</comment>
<organism evidence="2 3">
    <name type="scientific">Kingella oralis ATCC 51147</name>
    <dbReference type="NCBI Taxonomy" id="629741"/>
    <lineage>
        <taxon>Bacteria</taxon>
        <taxon>Pseudomonadati</taxon>
        <taxon>Pseudomonadota</taxon>
        <taxon>Betaproteobacteria</taxon>
        <taxon>Neisseriales</taxon>
        <taxon>Neisseriaceae</taxon>
        <taxon>Kingella</taxon>
    </lineage>
</organism>
<dbReference type="AlphaFoldDB" id="C4GH84"/>
<feature type="transmembrane region" description="Helical" evidence="1">
    <location>
        <begin position="15"/>
        <end position="34"/>
    </location>
</feature>
<keyword evidence="3" id="KW-1185">Reference proteome</keyword>
<evidence type="ECO:0000313" key="2">
    <source>
        <dbReference type="EMBL" id="EEP68322.1"/>
    </source>
</evidence>
<dbReference type="Proteomes" id="UP000003009">
    <property type="component" value="Unassembled WGS sequence"/>
</dbReference>
<evidence type="ECO:0000256" key="1">
    <source>
        <dbReference type="SAM" id="Phobius"/>
    </source>
</evidence>
<dbReference type="HOGENOM" id="CLU_2954384_0_0_4"/>
<dbReference type="STRING" id="629741.GCWU000324_00216"/>
<proteinExistence type="predicted"/>
<accession>C4GH84</accession>
<keyword evidence="1" id="KW-0472">Membrane</keyword>
<keyword evidence="1" id="KW-1133">Transmembrane helix</keyword>
<keyword evidence="1" id="KW-0812">Transmembrane</keyword>
<gene>
    <name evidence="2" type="ORF">GCWU000324_00216</name>
</gene>
<name>C4GH84_9NEIS</name>
<evidence type="ECO:0000313" key="3">
    <source>
        <dbReference type="Proteomes" id="UP000003009"/>
    </source>
</evidence>
<reference evidence="2" key="1">
    <citation type="submission" date="2009-04" db="EMBL/GenBank/DDBJ databases">
        <authorList>
            <person name="Weinstock G."/>
            <person name="Sodergren E."/>
            <person name="Clifton S."/>
            <person name="Fulton L."/>
            <person name="Fulton B."/>
            <person name="Courtney L."/>
            <person name="Fronick C."/>
            <person name="Harrison M."/>
            <person name="Strong C."/>
            <person name="Farmer C."/>
            <person name="Delahaunty K."/>
            <person name="Markovic C."/>
            <person name="Hall O."/>
            <person name="Minx P."/>
            <person name="Tomlinson C."/>
            <person name="Mitreva M."/>
            <person name="Nelson J."/>
            <person name="Hou S."/>
            <person name="Wollam A."/>
            <person name="Pepin K.H."/>
            <person name="Johnson M."/>
            <person name="Bhonagiri V."/>
            <person name="Nash W.E."/>
            <person name="Warren W."/>
            <person name="Chinwalla A."/>
            <person name="Mardis E.R."/>
            <person name="Wilson R.K."/>
        </authorList>
    </citation>
    <scope>NUCLEOTIDE SEQUENCE [LARGE SCALE GENOMIC DNA]</scope>
    <source>
        <strain evidence="2">ATCC 51147</strain>
    </source>
</reference>
<sequence length="59" mass="6993">MFGVVFYIKPMVDDWVYQGLFFGLFGVLSLYITWLEKRSSLRARVWQRDIAGILNKQYG</sequence>
<protein>
    <submittedName>
        <fullName evidence="2">Uncharacterized protein</fullName>
    </submittedName>
</protein>